<protein>
    <submittedName>
        <fullName evidence="2">Transcriptional regulator</fullName>
    </submittedName>
</protein>
<dbReference type="GO" id="GO:0003677">
    <property type="term" value="F:DNA binding"/>
    <property type="evidence" value="ECO:0007669"/>
    <property type="project" value="InterPro"/>
</dbReference>
<accession>A0A1V6LRX1</accession>
<dbReference type="CDD" id="cd00093">
    <property type="entry name" value="HTH_XRE"/>
    <property type="match status" value="1"/>
</dbReference>
<dbReference type="InterPro" id="IPR010982">
    <property type="entry name" value="Lambda_DNA-bd_dom_sf"/>
</dbReference>
<dbReference type="SUPFAM" id="SSF47413">
    <property type="entry name" value="lambda repressor-like DNA-binding domains"/>
    <property type="match status" value="1"/>
</dbReference>
<dbReference type="OrthoDB" id="1034290at2"/>
<dbReference type="Gene3D" id="1.10.260.40">
    <property type="entry name" value="lambda repressor-like DNA-binding domains"/>
    <property type="match status" value="1"/>
</dbReference>
<dbReference type="Pfam" id="PF01381">
    <property type="entry name" value="HTH_3"/>
    <property type="match status" value="1"/>
</dbReference>
<sequence>MLDRIKNIISYYDETASSFADKIGVPRSSISHILTGRNKPSLDFILKLFEAFPDINLHWFLYGKGTMHTISNKEKEQGPNKEIKTKNEINIRNSVAVKNIVIFYEDGTFESYLPKI</sequence>
<reference evidence="2 3" key="1">
    <citation type="submission" date="2016-12" db="EMBL/GenBank/DDBJ databases">
        <authorList>
            <person name="Song W.-J."/>
            <person name="Kurnit D.M."/>
        </authorList>
    </citation>
    <scope>NUCLEOTIDE SEQUENCE [LARGE SCALE GENOMIC DNA]</scope>
    <source>
        <strain evidence="2 3">HSG9</strain>
    </source>
</reference>
<dbReference type="AlphaFoldDB" id="A0A1V6LRX1"/>
<dbReference type="InterPro" id="IPR001387">
    <property type="entry name" value="Cro/C1-type_HTH"/>
</dbReference>
<dbReference type="PROSITE" id="PS50943">
    <property type="entry name" value="HTH_CROC1"/>
    <property type="match status" value="1"/>
</dbReference>
<evidence type="ECO:0000313" key="3">
    <source>
        <dbReference type="Proteomes" id="UP000191680"/>
    </source>
</evidence>
<name>A0A1V6LRX1_9FLAO</name>
<gene>
    <name evidence="2" type="ORF">BUL40_07415</name>
</gene>
<proteinExistence type="predicted"/>
<dbReference type="Proteomes" id="UP000191680">
    <property type="component" value="Unassembled WGS sequence"/>
</dbReference>
<dbReference type="RefSeq" id="WP_080318717.1">
    <property type="nucleotide sequence ID" value="NZ_MTBC01000004.1"/>
</dbReference>
<evidence type="ECO:0000259" key="1">
    <source>
        <dbReference type="PROSITE" id="PS50943"/>
    </source>
</evidence>
<organism evidence="2 3">
    <name type="scientific">Croceivirga radicis</name>
    <dbReference type="NCBI Taxonomy" id="1929488"/>
    <lineage>
        <taxon>Bacteria</taxon>
        <taxon>Pseudomonadati</taxon>
        <taxon>Bacteroidota</taxon>
        <taxon>Flavobacteriia</taxon>
        <taxon>Flavobacteriales</taxon>
        <taxon>Flavobacteriaceae</taxon>
        <taxon>Croceivirga</taxon>
    </lineage>
</organism>
<dbReference type="SMART" id="SM00530">
    <property type="entry name" value="HTH_XRE"/>
    <property type="match status" value="1"/>
</dbReference>
<dbReference type="EMBL" id="MTBC01000004">
    <property type="protein sequence ID" value="OQD42915.1"/>
    <property type="molecule type" value="Genomic_DNA"/>
</dbReference>
<evidence type="ECO:0000313" key="2">
    <source>
        <dbReference type="EMBL" id="OQD42915.1"/>
    </source>
</evidence>
<keyword evidence="3" id="KW-1185">Reference proteome</keyword>
<comment type="caution">
    <text evidence="2">The sequence shown here is derived from an EMBL/GenBank/DDBJ whole genome shotgun (WGS) entry which is preliminary data.</text>
</comment>
<feature type="domain" description="HTH cro/C1-type" evidence="1">
    <location>
        <begin position="19"/>
        <end position="58"/>
    </location>
</feature>